<accession>A0A0G0QN60</accession>
<organism evidence="3 4">
    <name type="scientific">Candidatus Nomurabacteria bacterium GW2011_GWF2_40_12</name>
    <dbReference type="NCBI Taxonomy" id="1618776"/>
    <lineage>
        <taxon>Bacteria</taxon>
        <taxon>Candidatus Nomuraibacteriota</taxon>
    </lineage>
</organism>
<dbReference type="AlphaFoldDB" id="A0A0G0QN60"/>
<keyword evidence="2" id="KW-0812">Transmembrane</keyword>
<evidence type="ECO:0000256" key="1">
    <source>
        <dbReference type="SAM" id="MobiDB-lite"/>
    </source>
</evidence>
<evidence type="ECO:0000313" key="3">
    <source>
        <dbReference type="EMBL" id="KKR41869.1"/>
    </source>
</evidence>
<keyword evidence="2" id="KW-1133">Transmembrane helix</keyword>
<reference evidence="3 4" key="1">
    <citation type="journal article" date="2015" name="Nature">
        <title>rRNA introns, odd ribosomes, and small enigmatic genomes across a large radiation of phyla.</title>
        <authorList>
            <person name="Brown C.T."/>
            <person name="Hug L.A."/>
            <person name="Thomas B.C."/>
            <person name="Sharon I."/>
            <person name="Castelle C.J."/>
            <person name="Singh A."/>
            <person name="Wilkins M.J."/>
            <person name="Williams K.H."/>
            <person name="Banfield J.F."/>
        </authorList>
    </citation>
    <scope>NUCLEOTIDE SEQUENCE [LARGE SCALE GENOMIC DNA]</scope>
</reference>
<gene>
    <name evidence="3" type="ORF">UT78_C0019G0014</name>
</gene>
<comment type="caution">
    <text evidence="3">The sequence shown here is derived from an EMBL/GenBank/DDBJ whole genome shotgun (WGS) entry which is preliminary data.</text>
</comment>
<dbReference type="EMBL" id="LBYC01000019">
    <property type="protein sequence ID" value="KKR41869.1"/>
    <property type="molecule type" value="Genomic_DNA"/>
</dbReference>
<feature type="compositionally biased region" description="Acidic residues" evidence="1">
    <location>
        <begin position="123"/>
        <end position="133"/>
    </location>
</feature>
<keyword evidence="2" id="KW-0472">Membrane</keyword>
<sequence length="142" mass="16658">MEHFRKNFFPYILILLTIAVGITSYSRLFINQDYLVEYEGECDPIIEECFVGCEDDECTEEYYYTQIIKYAPDLYKQCGKDITDCESANICLPDDKICSITYCDIETDKDICELITKEQDIEDNNEEYTEEPLLENNTNDNI</sequence>
<evidence type="ECO:0000256" key="2">
    <source>
        <dbReference type="SAM" id="Phobius"/>
    </source>
</evidence>
<dbReference type="Proteomes" id="UP000034301">
    <property type="component" value="Unassembled WGS sequence"/>
</dbReference>
<proteinExistence type="predicted"/>
<evidence type="ECO:0008006" key="5">
    <source>
        <dbReference type="Google" id="ProtNLM"/>
    </source>
</evidence>
<protein>
    <recommendedName>
        <fullName evidence="5">Transmembrane protein</fullName>
    </recommendedName>
</protein>
<feature type="region of interest" description="Disordered" evidence="1">
    <location>
        <begin position="123"/>
        <end position="142"/>
    </location>
</feature>
<feature type="transmembrane region" description="Helical" evidence="2">
    <location>
        <begin position="12"/>
        <end position="30"/>
    </location>
</feature>
<evidence type="ECO:0000313" key="4">
    <source>
        <dbReference type="Proteomes" id="UP000034301"/>
    </source>
</evidence>
<name>A0A0G0QN60_9BACT</name>